<dbReference type="AlphaFoldDB" id="A0AAN6D2I7"/>
<feature type="chain" id="PRO_5042966559" description="Protein BIG1" evidence="11">
    <location>
        <begin position="19"/>
        <end position="358"/>
    </location>
</feature>
<dbReference type="InterPro" id="IPR037654">
    <property type="entry name" value="Big1"/>
</dbReference>
<keyword evidence="5 11" id="KW-0732">Signal</keyword>
<dbReference type="GO" id="GO:0006078">
    <property type="term" value="P:(1-&gt;6)-beta-D-glucan biosynthetic process"/>
    <property type="evidence" value="ECO:0007669"/>
    <property type="project" value="TreeGrafter"/>
</dbReference>
<dbReference type="GO" id="GO:0071555">
    <property type="term" value="P:cell wall organization"/>
    <property type="evidence" value="ECO:0007669"/>
    <property type="project" value="UniProtKB-KW"/>
</dbReference>
<evidence type="ECO:0000256" key="7">
    <source>
        <dbReference type="ARBA" id="ARBA00022989"/>
    </source>
</evidence>
<evidence type="ECO:0000256" key="2">
    <source>
        <dbReference type="ARBA" id="ARBA00008203"/>
    </source>
</evidence>
<dbReference type="GO" id="GO:0005789">
    <property type="term" value="C:endoplasmic reticulum membrane"/>
    <property type="evidence" value="ECO:0007669"/>
    <property type="project" value="UniProtKB-SubCell"/>
</dbReference>
<keyword evidence="8 10" id="KW-0472">Membrane</keyword>
<comment type="subcellular location">
    <subcellularLocation>
        <location evidence="1">Endoplasmic reticulum membrane</location>
        <topology evidence="1">Single-pass type I membrane protein</topology>
    </subcellularLocation>
</comment>
<evidence type="ECO:0000256" key="6">
    <source>
        <dbReference type="ARBA" id="ARBA00022824"/>
    </source>
</evidence>
<evidence type="ECO:0000256" key="10">
    <source>
        <dbReference type="SAM" id="Phobius"/>
    </source>
</evidence>
<dbReference type="Proteomes" id="UP000738402">
    <property type="component" value="Unassembled WGS sequence"/>
</dbReference>
<sequence length="358" mass="40957">MKTSVLVVQLAWAALCLAKNTFPALIASSKLIPGLRPALPHSEQLPFDLGEATSTIYRVLEQCTSDAYILINVPGLRVDDFQHFERFRHLREQLSQASTVVTFPNVLVDDERLAMDDFVRYLRIHCNTITYDVLHEDAAEVPKYLDTRARTIHVQLGGLTDEMGETERLEKLDEYNELLREIMRKLPTPRHTILLATNTAIPYEEKEYKVIYPEDVPEDPKDLTVRDRRLAKTASNMIFPDITVFDKTRYLEIERNNHGERGDYGSHPDGLWAKDALEEDDTWLAKKTKTIKKEKSLYRFSEDQSESPAVFDREFLIDNGPVIVGGLFAVATLFALDILRGIVRQVAGLVRGKKLKRE</sequence>
<organism evidence="12 13">
    <name type="scientific">Ogataea haglerorum</name>
    <dbReference type="NCBI Taxonomy" id="1937702"/>
    <lineage>
        <taxon>Eukaryota</taxon>
        <taxon>Fungi</taxon>
        <taxon>Dikarya</taxon>
        <taxon>Ascomycota</taxon>
        <taxon>Saccharomycotina</taxon>
        <taxon>Pichiomycetes</taxon>
        <taxon>Pichiales</taxon>
        <taxon>Pichiaceae</taxon>
        <taxon>Ogataea</taxon>
    </lineage>
</organism>
<gene>
    <name evidence="12" type="ORF">KL933_004320</name>
</gene>
<evidence type="ECO:0000256" key="5">
    <source>
        <dbReference type="ARBA" id="ARBA00022729"/>
    </source>
</evidence>
<evidence type="ECO:0000256" key="9">
    <source>
        <dbReference type="ARBA" id="ARBA00023316"/>
    </source>
</evidence>
<keyword evidence="6" id="KW-0256">Endoplasmic reticulum</keyword>
<dbReference type="GO" id="GO:0009272">
    <property type="term" value="P:fungal-type cell wall biogenesis"/>
    <property type="evidence" value="ECO:0007669"/>
    <property type="project" value="TreeGrafter"/>
</dbReference>
<evidence type="ECO:0000256" key="11">
    <source>
        <dbReference type="SAM" id="SignalP"/>
    </source>
</evidence>
<evidence type="ECO:0000256" key="8">
    <source>
        <dbReference type="ARBA" id="ARBA00023136"/>
    </source>
</evidence>
<dbReference type="PANTHER" id="PTHR28285:SF1">
    <property type="entry name" value="PROTEIN BIG1"/>
    <property type="match status" value="1"/>
</dbReference>
<keyword evidence="7 10" id="KW-1133">Transmembrane helix</keyword>
<name>A0AAN6D2I7_9ASCO</name>
<protein>
    <recommendedName>
        <fullName evidence="3">Protein BIG1</fullName>
    </recommendedName>
</protein>
<evidence type="ECO:0000313" key="13">
    <source>
        <dbReference type="Proteomes" id="UP000738402"/>
    </source>
</evidence>
<keyword evidence="4 10" id="KW-0812">Transmembrane</keyword>
<keyword evidence="9" id="KW-0961">Cell wall biogenesis/degradation</keyword>
<feature type="signal peptide" evidence="11">
    <location>
        <begin position="1"/>
        <end position="18"/>
    </location>
</feature>
<dbReference type="EMBL" id="JAHLUH010000013">
    <property type="protein sequence ID" value="KAG7725306.1"/>
    <property type="molecule type" value="Genomic_DNA"/>
</dbReference>
<comment type="similarity">
    <text evidence="2">Belongs to the BIG1 family.</text>
</comment>
<proteinExistence type="inferred from homology"/>
<evidence type="ECO:0000256" key="4">
    <source>
        <dbReference type="ARBA" id="ARBA00022692"/>
    </source>
</evidence>
<evidence type="ECO:0000256" key="1">
    <source>
        <dbReference type="ARBA" id="ARBA00004115"/>
    </source>
</evidence>
<reference evidence="12" key="1">
    <citation type="journal article" date="2021" name="G3 (Bethesda)">
        <title>Genomic diversity, chromosomal rearrangements, and interspecies hybridization in the ogataea polymorpha species complex.</title>
        <authorList>
            <person name="Hanson S.J."/>
            <person name="Cinneide E.O."/>
            <person name="Salzberg L.I."/>
            <person name="Wolfe K.H."/>
            <person name="McGowan J."/>
            <person name="Fitzpatrick D.A."/>
            <person name="Matlin K."/>
        </authorList>
    </citation>
    <scope>NUCLEOTIDE SEQUENCE</scope>
    <source>
        <strain evidence="12">83-405-1</strain>
    </source>
</reference>
<evidence type="ECO:0000313" key="12">
    <source>
        <dbReference type="EMBL" id="KAG7725306.1"/>
    </source>
</evidence>
<comment type="caution">
    <text evidence="12">The sequence shown here is derived from an EMBL/GenBank/DDBJ whole genome shotgun (WGS) entry which is preliminary data.</text>
</comment>
<dbReference type="PANTHER" id="PTHR28285">
    <property type="entry name" value="PROTEIN BIG1"/>
    <property type="match status" value="1"/>
</dbReference>
<evidence type="ECO:0000256" key="3">
    <source>
        <dbReference type="ARBA" id="ARBA00022089"/>
    </source>
</evidence>
<accession>A0AAN6D2I7</accession>
<feature type="transmembrane region" description="Helical" evidence="10">
    <location>
        <begin position="322"/>
        <end position="343"/>
    </location>
</feature>